<dbReference type="EMBL" id="JARQZJ010000001">
    <property type="protein sequence ID" value="KAK9869841.1"/>
    <property type="molecule type" value="Genomic_DNA"/>
</dbReference>
<gene>
    <name evidence="2" type="ORF">WA026_003568</name>
</gene>
<protein>
    <submittedName>
        <fullName evidence="2">Uncharacterized protein</fullName>
    </submittedName>
</protein>
<proteinExistence type="predicted"/>
<evidence type="ECO:0000313" key="3">
    <source>
        <dbReference type="Proteomes" id="UP001431783"/>
    </source>
</evidence>
<sequence>MLVEIFRIFGRITVKHSKRRYEIGDANSHGRHGSSSSTTETSLKCVYPASSLCEQEPSRCSRVTESPPNPMKVVAISSDGDRDPTNKHWQIELGNALRRSGTIALPCTAYVRA</sequence>
<feature type="region of interest" description="Disordered" evidence="1">
    <location>
        <begin position="20"/>
        <end position="42"/>
    </location>
</feature>
<reference evidence="2 3" key="1">
    <citation type="submission" date="2023-03" db="EMBL/GenBank/DDBJ databases">
        <title>Genome insight into feeding habits of ladybird beetles.</title>
        <authorList>
            <person name="Li H.-S."/>
            <person name="Huang Y.-H."/>
            <person name="Pang H."/>
        </authorList>
    </citation>
    <scope>NUCLEOTIDE SEQUENCE [LARGE SCALE GENOMIC DNA]</scope>
    <source>
        <strain evidence="2">SYSU_2023b</strain>
        <tissue evidence="2">Whole body</tissue>
    </source>
</reference>
<accession>A0AAW1TNU9</accession>
<organism evidence="2 3">
    <name type="scientific">Henosepilachna vigintioctopunctata</name>
    <dbReference type="NCBI Taxonomy" id="420089"/>
    <lineage>
        <taxon>Eukaryota</taxon>
        <taxon>Metazoa</taxon>
        <taxon>Ecdysozoa</taxon>
        <taxon>Arthropoda</taxon>
        <taxon>Hexapoda</taxon>
        <taxon>Insecta</taxon>
        <taxon>Pterygota</taxon>
        <taxon>Neoptera</taxon>
        <taxon>Endopterygota</taxon>
        <taxon>Coleoptera</taxon>
        <taxon>Polyphaga</taxon>
        <taxon>Cucujiformia</taxon>
        <taxon>Coccinelloidea</taxon>
        <taxon>Coccinellidae</taxon>
        <taxon>Epilachninae</taxon>
        <taxon>Epilachnini</taxon>
        <taxon>Henosepilachna</taxon>
    </lineage>
</organism>
<dbReference type="AlphaFoldDB" id="A0AAW1TNU9"/>
<evidence type="ECO:0000256" key="1">
    <source>
        <dbReference type="SAM" id="MobiDB-lite"/>
    </source>
</evidence>
<keyword evidence="3" id="KW-1185">Reference proteome</keyword>
<dbReference type="Proteomes" id="UP001431783">
    <property type="component" value="Unassembled WGS sequence"/>
</dbReference>
<evidence type="ECO:0000313" key="2">
    <source>
        <dbReference type="EMBL" id="KAK9869841.1"/>
    </source>
</evidence>
<name>A0AAW1TNU9_9CUCU</name>
<comment type="caution">
    <text evidence="2">The sequence shown here is derived from an EMBL/GenBank/DDBJ whole genome shotgun (WGS) entry which is preliminary data.</text>
</comment>
<feature type="region of interest" description="Disordered" evidence="1">
    <location>
        <begin position="59"/>
        <end position="85"/>
    </location>
</feature>